<gene>
    <name evidence="6" type="ORF">A1O9_07743</name>
</gene>
<keyword evidence="2" id="KW-0285">Flavoprotein</keyword>
<comment type="caution">
    <text evidence="6">The sequence shown here is derived from an EMBL/GenBank/DDBJ whole genome shotgun (WGS) entry which is preliminary data.</text>
</comment>
<dbReference type="InterPro" id="IPR036188">
    <property type="entry name" value="FAD/NAD-bd_sf"/>
</dbReference>
<sequence length="165" mass="17974">MPWTLVGTSQQTQDSLAKLQKNIDKTKSIVLAGGGPTGVEFAWSLDRKCKGLEATRQAAKKELEKLNVKITGNSGVTETTRRAGENVLTLVKADGSKETLETDFFQPIRGITLKHHLHQLHPLEPNGRLKVTDSLRTSGYENPYLAGDAENADSYAATIREASGK</sequence>
<evidence type="ECO:0000256" key="1">
    <source>
        <dbReference type="ARBA" id="ARBA00006442"/>
    </source>
</evidence>
<dbReference type="STRING" id="1182545.A0A072P8U5"/>
<dbReference type="GO" id="GO:0005737">
    <property type="term" value="C:cytoplasm"/>
    <property type="evidence" value="ECO:0007669"/>
    <property type="project" value="TreeGrafter"/>
</dbReference>
<dbReference type="GeneID" id="25282656"/>
<dbReference type="Proteomes" id="UP000027920">
    <property type="component" value="Unassembled WGS sequence"/>
</dbReference>
<proteinExistence type="inferred from homology"/>
<organism evidence="6 7">
    <name type="scientific">Exophiala aquamarina CBS 119918</name>
    <dbReference type="NCBI Taxonomy" id="1182545"/>
    <lineage>
        <taxon>Eukaryota</taxon>
        <taxon>Fungi</taxon>
        <taxon>Dikarya</taxon>
        <taxon>Ascomycota</taxon>
        <taxon>Pezizomycotina</taxon>
        <taxon>Eurotiomycetes</taxon>
        <taxon>Chaetothyriomycetidae</taxon>
        <taxon>Chaetothyriales</taxon>
        <taxon>Herpotrichiellaceae</taxon>
        <taxon>Exophiala</taxon>
    </lineage>
</organism>
<keyword evidence="4" id="KW-0560">Oxidoreductase</keyword>
<protein>
    <recommendedName>
        <fullName evidence="5">FAD/NAD(P)-binding domain-containing protein</fullName>
    </recommendedName>
</protein>
<dbReference type="SUPFAM" id="SSF51905">
    <property type="entry name" value="FAD/NAD(P)-binding domain"/>
    <property type="match status" value="1"/>
</dbReference>
<evidence type="ECO:0000256" key="3">
    <source>
        <dbReference type="ARBA" id="ARBA00022827"/>
    </source>
</evidence>
<evidence type="ECO:0000259" key="5">
    <source>
        <dbReference type="Pfam" id="PF07992"/>
    </source>
</evidence>
<dbReference type="PANTHER" id="PTHR43735">
    <property type="entry name" value="APOPTOSIS-INDUCING FACTOR 1"/>
    <property type="match status" value="1"/>
</dbReference>
<dbReference type="Pfam" id="PF07992">
    <property type="entry name" value="Pyr_redox_2"/>
    <property type="match status" value="1"/>
</dbReference>
<dbReference type="HOGENOM" id="CLU_1610758_0_0_1"/>
<dbReference type="OrthoDB" id="202203at2759"/>
<feature type="domain" description="FAD/NAD(P)-binding" evidence="5">
    <location>
        <begin position="12"/>
        <end position="150"/>
    </location>
</feature>
<evidence type="ECO:0000313" key="6">
    <source>
        <dbReference type="EMBL" id="KEF56162.1"/>
    </source>
</evidence>
<evidence type="ECO:0000256" key="2">
    <source>
        <dbReference type="ARBA" id="ARBA00022630"/>
    </source>
</evidence>
<dbReference type="AlphaFoldDB" id="A0A072P8U5"/>
<dbReference type="GO" id="GO:0004174">
    <property type="term" value="F:electron-transferring-flavoprotein dehydrogenase activity"/>
    <property type="evidence" value="ECO:0007669"/>
    <property type="project" value="TreeGrafter"/>
</dbReference>
<dbReference type="VEuPathDB" id="FungiDB:A1O9_07743"/>
<dbReference type="InterPro" id="IPR023753">
    <property type="entry name" value="FAD/NAD-binding_dom"/>
</dbReference>
<evidence type="ECO:0000313" key="7">
    <source>
        <dbReference type="Proteomes" id="UP000027920"/>
    </source>
</evidence>
<dbReference type="Gene3D" id="3.50.50.100">
    <property type="match status" value="1"/>
</dbReference>
<reference evidence="6 7" key="1">
    <citation type="submission" date="2013-03" db="EMBL/GenBank/DDBJ databases">
        <title>The Genome Sequence of Exophiala aquamarina CBS 119918.</title>
        <authorList>
            <consortium name="The Broad Institute Genomics Platform"/>
            <person name="Cuomo C."/>
            <person name="de Hoog S."/>
            <person name="Gorbushina A."/>
            <person name="Walker B."/>
            <person name="Young S.K."/>
            <person name="Zeng Q."/>
            <person name="Gargeya S."/>
            <person name="Fitzgerald M."/>
            <person name="Haas B."/>
            <person name="Abouelleil A."/>
            <person name="Allen A.W."/>
            <person name="Alvarado L."/>
            <person name="Arachchi H.M."/>
            <person name="Berlin A.M."/>
            <person name="Chapman S.B."/>
            <person name="Gainer-Dewar J."/>
            <person name="Goldberg J."/>
            <person name="Griggs A."/>
            <person name="Gujja S."/>
            <person name="Hansen M."/>
            <person name="Howarth C."/>
            <person name="Imamovic A."/>
            <person name="Ireland A."/>
            <person name="Larimer J."/>
            <person name="McCowan C."/>
            <person name="Murphy C."/>
            <person name="Pearson M."/>
            <person name="Poon T.W."/>
            <person name="Priest M."/>
            <person name="Roberts A."/>
            <person name="Saif S."/>
            <person name="Shea T."/>
            <person name="Sisk P."/>
            <person name="Sykes S."/>
            <person name="Wortman J."/>
            <person name="Nusbaum C."/>
            <person name="Birren B."/>
        </authorList>
    </citation>
    <scope>NUCLEOTIDE SEQUENCE [LARGE SCALE GENOMIC DNA]</scope>
    <source>
        <strain evidence="6 7">CBS 119918</strain>
    </source>
</reference>
<dbReference type="RefSeq" id="XP_013258752.1">
    <property type="nucleotide sequence ID" value="XM_013403298.1"/>
</dbReference>
<dbReference type="EMBL" id="AMGV01000006">
    <property type="protein sequence ID" value="KEF56162.1"/>
    <property type="molecule type" value="Genomic_DNA"/>
</dbReference>
<dbReference type="GO" id="GO:0050660">
    <property type="term" value="F:flavin adenine dinucleotide binding"/>
    <property type="evidence" value="ECO:0007669"/>
    <property type="project" value="TreeGrafter"/>
</dbReference>
<comment type="similarity">
    <text evidence="1">Belongs to the FAD-dependent oxidoreductase family.</text>
</comment>
<dbReference type="PANTHER" id="PTHR43735:SF3">
    <property type="entry name" value="FERROPTOSIS SUPPRESSOR PROTEIN 1"/>
    <property type="match status" value="1"/>
</dbReference>
<keyword evidence="3" id="KW-0274">FAD</keyword>
<accession>A0A072P8U5</accession>
<name>A0A072P8U5_9EURO</name>
<evidence type="ECO:0000256" key="4">
    <source>
        <dbReference type="ARBA" id="ARBA00023002"/>
    </source>
</evidence>
<keyword evidence="7" id="KW-1185">Reference proteome</keyword>